<dbReference type="RefSeq" id="WP_130233953.1">
    <property type="nucleotide sequence ID" value="NZ_CP035928.1"/>
</dbReference>
<keyword evidence="1" id="KW-0812">Transmembrane</keyword>
<evidence type="ECO:0000313" key="4">
    <source>
        <dbReference type="Proteomes" id="UP000322726"/>
    </source>
</evidence>
<accession>A0A5C2H9N3</accession>
<reference evidence="4" key="1">
    <citation type="submission" date="2019-09" db="EMBL/GenBank/DDBJ databases">
        <title>Complete genome sequencing of four Arcobacter species reveals a diverse suite of mobile elements.</title>
        <authorList>
            <person name="On S.L.W."/>
            <person name="Miller W.G."/>
            <person name="Biggs P."/>
            <person name="Cornelius A."/>
            <person name="Vandamme P."/>
        </authorList>
    </citation>
    <scope>NUCLEOTIDE SEQUENCE [LARGE SCALE GENOMIC DNA]</scope>
    <source>
        <strain evidence="4">LMG 26638</strain>
    </source>
</reference>
<dbReference type="OrthoDB" id="5347439at2"/>
<keyword evidence="1" id="KW-1133">Transmembrane helix</keyword>
<feature type="domain" description="SHOCT" evidence="2">
    <location>
        <begin position="117"/>
        <end position="137"/>
    </location>
</feature>
<keyword evidence="4" id="KW-1185">Reference proteome</keyword>
<feature type="transmembrane region" description="Helical" evidence="1">
    <location>
        <begin position="21"/>
        <end position="39"/>
    </location>
</feature>
<evidence type="ECO:0000256" key="1">
    <source>
        <dbReference type="SAM" id="Phobius"/>
    </source>
</evidence>
<reference evidence="3 4" key="2">
    <citation type="submission" date="2019-09" db="EMBL/GenBank/DDBJ databases">
        <title>Complete genome sequencing of four Arcobacter species reveals a diverse suite of mobile elements.</title>
        <authorList>
            <person name="Miller W.G."/>
            <person name="Yee E."/>
            <person name="Bono J.L."/>
        </authorList>
    </citation>
    <scope>NUCLEOTIDE SEQUENCE [LARGE SCALE GENOMIC DNA]</scope>
    <source>
        <strain evidence="3 4">LMG 26638</strain>
    </source>
</reference>
<dbReference type="Proteomes" id="UP000322726">
    <property type="component" value="Chromosome"/>
</dbReference>
<reference evidence="3 4" key="3">
    <citation type="submission" date="2019-09" db="EMBL/GenBank/DDBJ databases">
        <title>Taxonomic note: a critical rebuttal of the proposed division of the genus Arcobacter into six genera, emended descriptions of Arcobacter anaerophilus and the genus Arcobacter, and an assessment of genus-level boundaries for Epsilonproteobacteria using in silico genomic comparator tools.</title>
        <authorList>
            <person name="On S.L.W."/>
            <person name="Miller W.G."/>
            <person name="Biggs P."/>
            <person name="Cornelius A."/>
            <person name="Vandamme P."/>
        </authorList>
    </citation>
    <scope>NUCLEOTIDE SEQUENCE [LARGE SCALE GENOMIC DNA]</scope>
    <source>
        <strain evidence="3 4">LMG 26638</strain>
    </source>
</reference>
<dbReference type="KEGG" id="apai:APAC_1977"/>
<gene>
    <name evidence="3" type="ORF">APAC_1977</name>
</gene>
<evidence type="ECO:0000259" key="2">
    <source>
        <dbReference type="Pfam" id="PF09851"/>
    </source>
</evidence>
<proteinExistence type="predicted"/>
<protein>
    <submittedName>
        <fullName evidence="3">SHOCT domain-containing protein</fullName>
    </submittedName>
</protein>
<dbReference type="EMBL" id="CP035928">
    <property type="protein sequence ID" value="QEP35049.1"/>
    <property type="molecule type" value="Genomic_DNA"/>
</dbReference>
<organism evidence="3 4">
    <name type="scientific">Malaciobacter pacificus</name>
    <dbReference type="NCBI Taxonomy" id="1080223"/>
    <lineage>
        <taxon>Bacteria</taxon>
        <taxon>Pseudomonadati</taxon>
        <taxon>Campylobacterota</taxon>
        <taxon>Epsilonproteobacteria</taxon>
        <taxon>Campylobacterales</taxon>
        <taxon>Arcobacteraceae</taxon>
        <taxon>Malaciobacter</taxon>
    </lineage>
</organism>
<sequence>MTLQEVEKKHGVYVANIVARIFLYIYAYLFFGGVLTFIRFFNTNKLELIITGDFVTDNIIIYSSLLVPLIILELLVRRYRRKQGLPIYSNVAQEIFNKYYNPNYNNETKKDLNYYFDLKEKGAITQEEYERKKRELLK</sequence>
<keyword evidence="1" id="KW-0472">Membrane</keyword>
<feature type="transmembrane region" description="Helical" evidence="1">
    <location>
        <begin position="59"/>
        <end position="76"/>
    </location>
</feature>
<dbReference type="Pfam" id="PF09851">
    <property type="entry name" value="SHOCT"/>
    <property type="match status" value="1"/>
</dbReference>
<dbReference type="AlphaFoldDB" id="A0A5C2H9N3"/>
<name>A0A5C2H9N3_9BACT</name>
<dbReference type="InterPro" id="IPR018649">
    <property type="entry name" value="SHOCT"/>
</dbReference>
<evidence type="ECO:0000313" key="3">
    <source>
        <dbReference type="EMBL" id="QEP35049.1"/>
    </source>
</evidence>